<keyword evidence="1" id="KW-0812">Transmembrane</keyword>
<feature type="transmembrane region" description="Helical" evidence="1">
    <location>
        <begin position="62"/>
        <end position="81"/>
    </location>
</feature>
<evidence type="ECO:0000313" key="3">
    <source>
        <dbReference type="Proteomes" id="UP000095085"/>
    </source>
</evidence>
<evidence type="ECO:0000313" key="2">
    <source>
        <dbReference type="EMBL" id="ODV65392.1"/>
    </source>
</evidence>
<sequence length="100" mass="11714">MFFLFLVELCLFHLISFSPSIFFFFFIVPTAVKSTIFCSRFDGADFLNLSFSVPFKQKRRDCFCFLITCWSVFVVVFSDLVSDSTMFRLELFDLMTNSNS</sequence>
<evidence type="ECO:0000256" key="1">
    <source>
        <dbReference type="SAM" id="Phobius"/>
    </source>
</evidence>
<organism evidence="2 3">
    <name type="scientific">Hyphopichia burtonii NRRL Y-1933</name>
    <dbReference type="NCBI Taxonomy" id="984485"/>
    <lineage>
        <taxon>Eukaryota</taxon>
        <taxon>Fungi</taxon>
        <taxon>Dikarya</taxon>
        <taxon>Ascomycota</taxon>
        <taxon>Saccharomycotina</taxon>
        <taxon>Pichiomycetes</taxon>
        <taxon>Debaryomycetaceae</taxon>
        <taxon>Hyphopichia</taxon>
    </lineage>
</organism>
<dbReference type="RefSeq" id="XP_020074459.1">
    <property type="nucleotide sequence ID" value="XM_020223111.1"/>
</dbReference>
<name>A0A1E4RDR4_9ASCO</name>
<dbReference type="GeneID" id="30997660"/>
<dbReference type="Proteomes" id="UP000095085">
    <property type="component" value="Unassembled WGS sequence"/>
</dbReference>
<dbReference type="AlphaFoldDB" id="A0A1E4RDR4"/>
<dbReference type="EMBL" id="KV454544">
    <property type="protein sequence ID" value="ODV65392.1"/>
    <property type="molecule type" value="Genomic_DNA"/>
</dbReference>
<gene>
    <name evidence="2" type="ORF">HYPBUDRAFT_224956</name>
</gene>
<reference evidence="3" key="1">
    <citation type="submission" date="2016-05" db="EMBL/GenBank/DDBJ databases">
        <title>Comparative genomics of biotechnologically important yeasts.</title>
        <authorList>
            <consortium name="DOE Joint Genome Institute"/>
            <person name="Riley R."/>
            <person name="Haridas S."/>
            <person name="Wolfe K.H."/>
            <person name="Lopes M.R."/>
            <person name="Hittinger C.T."/>
            <person name="Goker M."/>
            <person name="Salamov A."/>
            <person name="Wisecaver J."/>
            <person name="Long T.M."/>
            <person name="Aerts A.L."/>
            <person name="Barry K."/>
            <person name="Choi C."/>
            <person name="Clum A."/>
            <person name="Coughlan A.Y."/>
            <person name="Deshpande S."/>
            <person name="Douglass A.P."/>
            <person name="Hanson S.J."/>
            <person name="Klenk H.-P."/>
            <person name="Labutti K."/>
            <person name="Lapidus A."/>
            <person name="Lindquist E."/>
            <person name="Lipzen A."/>
            <person name="Meier-Kolthoff J.P."/>
            <person name="Ohm R.A."/>
            <person name="Otillar R.P."/>
            <person name="Pangilinan J."/>
            <person name="Peng Y."/>
            <person name="Rokas A."/>
            <person name="Rosa C.A."/>
            <person name="Scheuner C."/>
            <person name="Sibirny A.A."/>
            <person name="Slot J.C."/>
            <person name="Stielow J.B."/>
            <person name="Sun H."/>
            <person name="Kurtzman C.P."/>
            <person name="Blackwell M."/>
            <person name="Grigoriev I.V."/>
            <person name="Jeffries T.W."/>
        </authorList>
    </citation>
    <scope>NUCLEOTIDE SEQUENCE [LARGE SCALE GENOMIC DNA]</scope>
    <source>
        <strain evidence="3">NRRL Y-1933</strain>
    </source>
</reference>
<keyword evidence="1" id="KW-1133">Transmembrane helix</keyword>
<accession>A0A1E4RDR4</accession>
<keyword evidence="1" id="KW-0472">Membrane</keyword>
<protein>
    <submittedName>
        <fullName evidence="2">Uncharacterized protein</fullName>
    </submittedName>
</protein>
<proteinExistence type="predicted"/>
<feature type="transmembrane region" description="Helical" evidence="1">
    <location>
        <begin position="12"/>
        <end position="32"/>
    </location>
</feature>
<keyword evidence="3" id="KW-1185">Reference proteome</keyword>